<feature type="compositionally biased region" description="Polar residues" evidence="10">
    <location>
        <begin position="1903"/>
        <end position="1917"/>
    </location>
</feature>
<dbReference type="FunFam" id="1.10.1000.11:FF:000003">
    <property type="entry name" value="Brefeldin A-inhibited guanine nucleotide-exchange protein 1"/>
    <property type="match status" value="1"/>
</dbReference>
<feature type="compositionally biased region" description="Basic and acidic residues" evidence="10">
    <location>
        <begin position="690"/>
        <end position="699"/>
    </location>
</feature>
<dbReference type="Gene3D" id="1.50.40.10">
    <property type="entry name" value="Mitochondrial carrier domain"/>
    <property type="match status" value="1"/>
</dbReference>
<keyword evidence="3" id="KW-0963">Cytoplasm</keyword>
<evidence type="ECO:0000256" key="9">
    <source>
        <dbReference type="PROSITE-ProRule" id="PRU00282"/>
    </source>
</evidence>
<evidence type="ECO:0000259" key="12">
    <source>
        <dbReference type="PROSITE" id="PS50190"/>
    </source>
</evidence>
<dbReference type="InterPro" id="IPR023395">
    <property type="entry name" value="MCP_dom_sf"/>
</dbReference>
<dbReference type="CDD" id="cd00171">
    <property type="entry name" value="Sec7"/>
    <property type="match status" value="1"/>
</dbReference>
<dbReference type="SUPFAM" id="SSF103506">
    <property type="entry name" value="Mitochondrial carrier"/>
    <property type="match status" value="1"/>
</dbReference>
<dbReference type="GO" id="GO:0015031">
    <property type="term" value="P:protein transport"/>
    <property type="evidence" value="ECO:0007669"/>
    <property type="project" value="UniProtKB-KW"/>
</dbReference>
<feature type="region of interest" description="Disordered" evidence="10">
    <location>
        <begin position="314"/>
        <end position="335"/>
    </location>
</feature>
<keyword evidence="14" id="KW-1185">Reference proteome</keyword>
<dbReference type="InterPro" id="IPR000904">
    <property type="entry name" value="Sec7_dom"/>
</dbReference>
<dbReference type="SUPFAM" id="SSF48371">
    <property type="entry name" value="ARM repeat"/>
    <property type="match status" value="1"/>
</dbReference>
<proteinExistence type="predicted"/>
<dbReference type="PROSITE" id="PS50190">
    <property type="entry name" value="SEC7"/>
    <property type="match status" value="1"/>
</dbReference>
<comment type="caution">
    <text evidence="13">The sequence shown here is derived from an EMBL/GenBank/DDBJ whole genome shotgun (WGS) entry which is preliminary data.</text>
</comment>
<feature type="region of interest" description="Disordered" evidence="10">
    <location>
        <begin position="1901"/>
        <end position="1931"/>
    </location>
</feature>
<dbReference type="Pfam" id="PF16213">
    <property type="entry name" value="DCB"/>
    <property type="match status" value="1"/>
</dbReference>
<dbReference type="InterPro" id="IPR015403">
    <property type="entry name" value="Mon2/Sec7/BIG1-like_HDS"/>
</dbReference>
<gene>
    <name evidence="13" type="ORF">D9619_001096</name>
</gene>
<evidence type="ECO:0000256" key="3">
    <source>
        <dbReference type="ARBA" id="ARBA00022490"/>
    </source>
</evidence>
<keyword evidence="4 9" id="KW-0812">Transmembrane</keyword>
<dbReference type="InterPro" id="IPR018108">
    <property type="entry name" value="MCP_transmembrane"/>
</dbReference>
<dbReference type="PANTHER" id="PTHR10663:SF375">
    <property type="entry name" value="LD29171P"/>
    <property type="match status" value="1"/>
</dbReference>
<dbReference type="GO" id="GO:0030663">
    <property type="term" value="C:COPI-coated vesicle membrane"/>
    <property type="evidence" value="ECO:0007669"/>
    <property type="project" value="UniProtKB-SubCell"/>
</dbReference>
<dbReference type="Pfam" id="PF09324">
    <property type="entry name" value="Sec7-like_HDS"/>
    <property type="match status" value="1"/>
</dbReference>
<feature type="region of interest" description="Disordered" evidence="10">
    <location>
        <begin position="371"/>
        <end position="432"/>
    </location>
</feature>
<feature type="region of interest" description="Disordered" evidence="10">
    <location>
        <begin position="642"/>
        <end position="712"/>
    </location>
</feature>
<dbReference type="InterPro" id="IPR023394">
    <property type="entry name" value="Sec7_C_sf"/>
</dbReference>
<reference evidence="13 14" key="1">
    <citation type="journal article" date="2020" name="ISME J.">
        <title>Uncovering the hidden diversity of litter-decomposition mechanisms in mushroom-forming fungi.</title>
        <authorList>
            <person name="Floudas D."/>
            <person name="Bentzer J."/>
            <person name="Ahren D."/>
            <person name="Johansson T."/>
            <person name="Persson P."/>
            <person name="Tunlid A."/>
        </authorList>
    </citation>
    <scope>NUCLEOTIDE SEQUENCE [LARGE SCALE GENOMIC DNA]</scope>
    <source>
        <strain evidence="13 14">CBS 101986</strain>
    </source>
</reference>
<dbReference type="GO" id="GO:0032012">
    <property type="term" value="P:regulation of ARF protein signal transduction"/>
    <property type="evidence" value="ECO:0007669"/>
    <property type="project" value="InterPro"/>
</dbReference>
<comment type="subcellular location">
    <subcellularLocation>
        <location evidence="8">Cytoplasmic vesicle</location>
        <location evidence="8">COPI-coated vesicle membrane</location>
    </subcellularLocation>
    <subcellularLocation>
        <location evidence="1">Membrane</location>
        <topology evidence="1">Multi-pass membrane protein</topology>
    </subcellularLocation>
</comment>
<evidence type="ECO:0000256" key="8">
    <source>
        <dbReference type="ARBA" id="ARBA00060451"/>
    </source>
</evidence>
<dbReference type="PROSITE" id="PS50920">
    <property type="entry name" value="SOLCAR"/>
    <property type="match status" value="2"/>
</dbReference>
<keyword evidence="2" id="KW-0813">Transport</keyword>
<dbReference type="Pfam" id="PF12783">
    <property type="entry name" value="Sec7-like_HUS"/>
    <property type="match status" value="1"/>
</dbReference>
<evidence type="ECO:0000313" key="13">
    <source>
        <dbReference type="EMBL" id="KAF5321021.1"/>
    </source>
</evidence>
<dbReference type="Pfam" id="PF01369">
    <property type="entry name" value="Sec7"/>
    <property type="match status" value="1"/>
</dbReference>
<evidence type="ECO:0000256" key="10">
    <source>
        <dbReference type="SAM" id="MobiDB-lite"/>
    </source>
</evidence>
<dbReference type="InterPro" id="IPR035999">
    <property type="entry name" value="Sec7_dom_sf"/>
</dbReference>
<dbReference type="Gene3D" id="1.10.1000.11">
    <property type="entry name" value="Arf Nucleotide-binding Site Opener,domain 2"/>
    <property type="match status" value="1"/>
</dbReference>
<keyword evidence="7 9" id="KW-0472">Membrane</keyword>
<sequence length="2147" mass="238092">MGSVYYYFYERSREGILRTRTGTTKALSTLESMFIGMIAGSATTLISNPVWVVQTSQAVRTMGNEGQSVVTKKLGFFETVQNILAKDGVGAFWRGIGPALVLVINPIIQYTAFEQLKNFLIKRRTEKLRAAGAVAAVAVLTDLDFFFLGALSKLVATSFTYPYIVVKSRLQAGSANALKYKSSLDGLLTIIKEEGVEGLYKGIGSKIVQSVLTAAILFAGQRRIFEVTKAGCNKGSTSLLLQRTQPLPGANRDRFRHFLELVMDEATEPQHGGSPPPEEFNANASHDGAVQTTPEDSVSDGDHIQAAQVETERVQLADTEQGEGGEGEEELEDVPLEPVPKQLAPLEHATEPSPPTTPTNAHVNIQEELAAAPTPPPKVVEPVPEMASRKPSLAGFRDPESSNGSRQVSRAQSPSLSVASGASGAHRRSMTISRGHNVSMVLITSALETIASSKEAKRSAPLRESTQKALDLIRSNQGGDRPREIFEPLRLACETRNEKLMIASLDCISKLISYSFFAEDENTSSYASPPPSPNPAARNSIAGSQGGPPLPSLVDLVAHTITSCHTEATPDTVSLQIVKALLSLVLSSTVLVHHSSLLKAVRTVYNIFLLSADPVNQMVAQGGLTQMVHHVFTRCRKGFPKDASDAETIRSQNDPSLSSTRESFNVYSSDNGNAAHSTDTVGTADGSGAAHDDSEETSKTENGSVDVKKDRAPLTLQSFEARNPLDSLQESSHDMHRLTVDDLFVKDAFLVFRALCKLTMKPLNTESERDLKSHPMRSKLLSLHLVLTVLNSHMPLFVDPTAIIYSTSTNEATSFVQAINQYLCLCLSRNAVSSVPQVFEVSVEIFWRVLAGMRTKLKKEIEVLLHEIFIPILEMRTSTLKQKAVILGMVSRLCQDPQALVELYLNYDCDSEAADNIYEHTMNIISKFASASSATLAHKGPEPPSPAQSPAPKNKGDAQAAFNITGLSVPGNMDTSTMGLSEGQLRRQGLECLVAVLRSLVAWGTAAGSSALKASEEPPLLSAKSQTEERREPVSPDPNSERLSAAGGSIETFRQTTPDYADDPSRFESAKQKKTTLLEGIKKFNFKPKRGIQFLIETGFIPSKSPQDIATFLLTTDGLNKAMIGEYLGEGDDDSVAIMHAFVDHLNFQNLPFVDALRLFLQSFRLPGESQKIDRFMLKFAERYMAGNTKTPFASAESAYVLAYSVIMLNTDAHNPQVKRRMTKADFLKNNTKINDGGDLPDEFLSQIFDEITSNEIRMKDEVEAGLTITPSGPGLAGALASVGRDLQKEAYVMQSNGMANKTEALFRTMMRTQRKGSKSGDQFFSASHFVHVRPMFEVAWIPFLAGLSGPLQETDDLEVVELCLDGFKSAIRIVCFFDLELQRNAFVTTLLKFTFLNNLGEMKTKNMEAIKTLLDVAVTEGNNLKGSWHEILTCVSQLEHMQLISNGAGIVDTGKKGRSRKVPTEELANESRSTHITVAADMVFSLSHHLSGTAIVDFVRALCDVSWEEIQSSGLSQHPRLFSLQKLVDISYYNMTRIRLEWSLLWDILGEHFNLVCCHNNLHVASFALDSLRQLAMRFLEKEELSRFKFQKDFLKPFEYTMVHNQNPEIRDLVLQCLQQMVQARAQNLRSGWRTMFGVFSAASKVPTERVANSAFEIVTRLNKDHFPAIVQYGAFADLTVCITEFCKVSKYQKISLLAIAMLRGVIPVMLKSPECALPTDHSNPDHPMDDTMIKFWFPVLFAFYDIIMNGEDLEVRRLALDSLFSTLKTYGATYPVEFWDTVCQELLFPIFAVLKSSQDLSRFSTQEDMSVWLSTTMIQALRDLIDLYTFYFDILERFLDENDTLARIGTSCLQQLLENNVSKLSPPRWERVTTTFVRLFRTTTPYQLFDESLRVEIDGSGESNEGQSEVDSNGSAILPAPLSPNTEVPRSDAAASLADRRRIFKQIIVKCVLQLLLIETTNDLLRNDDIYNTIPPTQLLRMMSVLDQSYQFARSFNEDKDLRTGLWKVGFMKHLPNLLKQESSSASTLVHVLLRMYHDTRPEHQAARPQIAERLVPLGVGVLRDFNKLKADTQSKNIAAWTPVVAETLEGFCRFDRQDFTQYLAIIYPLATDLLSRDISAEIRQPLKTYFERVGYVKRIVDIES</sequence>
<dbReference type="Proteomes" id="UP000567179">
    <property type="component" value="Unassembled WGS sequence"/>
</dbReference>
<name>A0A8H5BD85_9AGAR</name>
<evidence type="ECO:0000256" key="4">
    <source>
        <dbReference type="ARBA" id="ARBA00022692"/>
    </source>
</evidence>
<dbReference type="InterPro" id="IPR016024">
    <property type="entry name" value="ARM-type_fold"/>
</dbReference>
<feature type="region of interest" description="Disordered" evidence="10">
    <location>
        <begin position="267"/>
        <end position="301"/>
    </location>
</feature>
<dbReference type="Pfam" id="PF20252">
    <property type="entry name" value="BIG2_C"/>
    <property type="match status" value="1"/>
</dbReference>
<evidence type="ECO:0000256" key="1">
    <source>
        <dbReference type="ARBA" id="ARBA00004141"/>
    </source>
</evidence>
<feature type="region of interest" description="Disordered" evidence="10">
    <location>
        <begin position="523"/>
        <end position="544"/>
    </location>
</feature>
<dbReference type="InterPro" id="IPR046455">
    <property type="entry name" value="Sec7/BIG1-like_C"/>
</dbReference>
<feature type="compositionally biased region" description="Acidic residues" evidence="10">
    <location>
        <begin position="320"/>
        <end position="335"/>
    </location>
</feature>
<dbReference type="InterPro" id="IPR032629">
    <property type="entry name" value="DCB_dom"/>
</dbReference>
<dbReference type="FunFam" id="1.10.220.20:FF:000002">
    <property type="entry name" value="Brefeldin A-inhibited guanine nucleotide-exchange protein 1"/>
    <property type="match status" value="1"/>
</dbReference>
<evidence type="ECO:0000256" key="11">
    <source>
        <dbReference type="SAM" id="Phobius"/>
    </source>
</evidence>
<feature type="repeat" description="Solcar" evidence="9">
    <location>
        <begin position="140"/>
        <end position="227"/>
    </location>
</feature>
<protein>
    <recommendedName>
        <fullName evidence="12">SEC7 domain-containing protein</fullName>
    </recommendedName>
</protein>
<dbReference type="EMBL" id="JAACJJ010000028">
    <property type="protein sequence ID" value="KAF5321021.1"/>
    <property type="molecule type" value="Genomic_DNA"/>
</dbReference>
<keyword evidence="5" id="KW-0653">Protein transport</keyword>
<feature type="region of interest" description="Disordered" evidence="10">
    <location>
        <begin position="1013"/>
        <end position="1069"/>
    </location>
</feature>
<feature type="compositionally biased region" description="Polar residues" evidence="10">
    <location>
        <begin position="401"/>
        <end position="420"/>
    </location>
</feature>
<feature type="region of interest" description="Disordered" evidence="10">
    <location>
        <begin position="935"/>
        <end position="957"/>
    </location>
</feature>
<feature type="transmembrane region" description="Helical" evidence="11">
    <location>
        <begin position="33"/>
        <end position="53"/>
    </location>
</feature>
<dbReference type="GO" id="GO:0005085">
    <property type="term" value="F:guanyl-nucleotide exchange factor activity"/>
    <property type="evidence" value="ECO:0007669"/>
    <property type="project" value="InterPro"/>
</dbReference>
<feature type="domain" description="SEC7" evidence="12">
    <location>
        <begin position="1066"/>
        <end position="1255"/>
    </location>
</feature>
<feature type="repeat" description="Solcar" evidence="9">
    <location>
        <begin position="27"/>
        <end position="119"/>
    </location>
</feature>
<dbReference type="Pfam" id="PF00153">
    <property type="entry name" value="Mito_carr"/>
    <property type="match status" value="2"/>
</dbReference>
<accession>A0A8H5BD85</accession>
<evidence type="ECO:0000256" key="6">
    <source>
        <dbReference type="ARBA" id="ARBA00022989"/>
    </source>
</evidence>
<evidence type="ECO:0000313" key="14">
    <source>
        <dbReference type="Proteomes" id="UP000567179"/>
    </source>
</evidence>
<dbReference type="SMART" id="SM00222">
    <property type="entry name" value="Sec7"/>
    <property type="match status" value="1"/>
</dbReference>
<feature type="compositionally biased region" description="Polar residues" evidence="10">
    <location>
        <begin position="649"/>
        <end position="681"/>
    </location>
</feature>
<evidence type="ECO:0000256" key="2">
    <source>
        <dbReference type="ARBA" id="ARBA00022448"/>
    </source>
</evidence>
<evidence type="ECO:0000256" key="7">
    <source>
        <dbReference type="ARBA" id="ARBA00023136"/>
    </source>
</evidence>
<dbReference type="OrthoDB" id="18431at2759"/>
<dbReference type="PANTHER" id="PTHR10663">
    <property type="entry name" value="GUANYL-NUCLEOTIDE EXCHANGE FACTOR"/>
    <property type="match status" value="1"/>
</dbReference>
<keyword evidence="6 11" id="KW-1133">Transmembrane helix</keyword>
<organism evidence="13 14">
    <name type="scientific">Psilocybe cf. subviscida</name>
    <dbReference type="NCBI Taxonomy" id="2480587"/>
    <lineage>
        <taxon>Eukaryota</taxon>
        <taxon>Fungi</taxon>
        <taxon>Dikarya</taxon>
        <taxon>Basidiomycota</taxon>
        <taxon>Agaricomycotina</taxon>
        <taxon>Agaricomycetes</taxon>
        <taxon>Agaricomycetidae</taxon>
        <taxon>Agaricales</taxon>
        <taxon>Agaricineae</taxon>
        <taxon>Strophariaceae</taxon>
        <taxon>Psilocybe</taxon>
    </lineage>
</organism>
<dbReference type="SUPFAM" id="SSF48425">
    <property type="entry name" value="Sec7 domain"/>
    <property type="match status" value="1"/>
</dbReference>
<evidence type="ECO:0000256" key="5">
    <source>
        <dbReference type="ARBA" id="ARBA00022927"/>
    </source>
</evidence>
<dbReference type="InterPro" id="IPR032691">
    <property type="entry name" value="Mon2/Sec7/BIG1-like_HUS"/>
</dbReference>
<dbReference type="Gene3D" id="1.10.220.20">
    <property type="match status" value="1"/>
</dbReference>